<evidence type="ECO:0000256" key="1">
    <source>
        <dbReference type="SAM" id="MobiDB-lite"/>
    </source>
</evidence>
<comment type="caution">
    <text evidence="2">The sequence shown here is derived from an EMBL/GenBank/DDBJ whole genome shotgun (WGS) entry which is preliminary data.</text>
</comment>
<protein>
    <submittedName>
        <fullName evidence="2">Uncharacterized protein</fullName>
    </submittedName>
</protein>
<organism evidence="2 3">
    <name type="scientific">Hortaea werneckii</name>
    <name type="common">Black yeast</name>
    <name type="synonym">Cladosporium werneckii</name>
    <dbReference type="NCBI Taxonomy" id="91943"/>
    <lineage>
        <taxon>Eukaryota</taxon>
        <taxon>Fungi</taxon>
        <taxon>Dikarya</taxon>
        <taxon>Ascomycota</taxon>
        <taxon>Pezizomycotina</taxon>
        <taxon>Dothideomycetes</taxon>
        <taxon>Dothideomycetidae</taxon>
        <taxon>Mycosphaerellales</taxon>
        <taxon>Teratosphaeriaceae</taxon>
        <taxon>Hortaea</taxon>
    </lineage>
</organism>
<dbReference type="AlphaFoldDB" id="A0A3M7GY33"/>
<name>A0A3M7GY33_HORWE</name>
<proteinExistence type="predicted"/>
<dbReference type="EMBL" id="QWIO01000161">
    <property type="protein sequence ID" value="RMZ06070.1"/>
    <property type="molecule type" value="Genomic_DNA"/>
</dbReference>
<gene>
    <name evidence="2" type="ORF">D0864_02323</name>
</gene>
<evidence type="ECO:0000313" key="3">
    <source>
        <dbReference type="Proteomes" id="UP000269539"/>
    </source>
</evidence>
<accession>A0A3M7GY33</accession>
<reference evidence="2 3" key="1">
    <citation type="journal article" date="2018" name="BMC Genomics">
        <title>Genomic evidence for intraspecific hybridization in a clonal and extremely halotolerant yeast.</title>
        <authorList>
            <person name="Gostincar C."/>
            <person name="Stajich J.E."/>
            <person name="Zupancic J."/>
            <person name="Zalar P."/>
            <person name="Gunde-Cimerman N."/>
        </authorList>
    </citation>
    <scope>NUCLEOTIDE SEQUENCE [LARGE SCALE GENOMIC DNA]</scope>
    <source>
        <strain evidence="2 3">EXF-10513</strain>
    </source>
</reference>
<dbReference type="Proteomes" id="UP000269539">
    <property type="component" value="Unassembled WGS sequence"/>
</dbReference>
<evidence type="ECO:0000313" key="2">
    <source>
        <dbReference type="EMBL" id="RMZ06070.1"/>
    </source>
</evidence>
<feature type="region of interest" description="Disordered" evidence="1">
    <location>
        <begin position="69"/>
        <end position="165"/>
    </location>
</feature>
<sequence length="165" mass="18145">MSPWLRVLEAYAVAALLRTPGFHRGVEKVARQVHRIRHGTPPEELGGTKIDEPGKSGFLGHFGDEIKAQLGAEKNKQGSAGVNMDSRAMSHGGKKSRVEEVESQTDEVNSDAAWKDAQHNASQPPKQGFFGEYMSALKEQMRNDRKGSRHPALGHGGSTHHMWLN</sequence>